<organism evidence="2 3">
    <name type="scientific">Mycena indigotica</name>
    <dbReference type="NCBI Taxonomy" id="2126181"/>
    <lineage>
        <taxon>Eukaryota</taxon>
        <taxon>Fungi</taxon>
        <taxon>Dikarya</taxon>
        <taxon>Basidiomycota</taxon>
        <taxon>Agaricomycotina</taxon>
        <taxon>Agaricomycetes</taxon>
        <taxon>Agaricomycetidae</taxon>
        <taxon>Agaricales</taxon>
        <taxon>Marasmiineae</taxon>
        <taxon>Mycenaceae</taxon>
        <taxon>Mycena</taxon>
    </lineage>
</organism>
<dbReference type="RefSeq" id="XP_037221178.1">
    <property type="nucleotide sequence ID" value="XM_037363257.1"/>
</dbReference>
<dbReference type="Pfam" id="PF18758">
    <property type="entry name" value="KDZ"/>
    <property type="match status" value="1"/>
</dbReference>
<dbReference type="GeneID" id="59345773"/>
<dbReference type="EMBL" id="JACAZF010000005">
    <property type="protein sequence ID" value="KAF7304206.1"/>
    <property type="molecule type" value="Genomic_DNA"/>
</dbReference>
<gene>
    <name evidence="2" type="ORF">MIND_00652800</name>
</gene>
<name>A0A8H6SRK1_9AGAR</name>
<sequence>MTDEQEMSTCSGLAALDHANSKFSCGYSVTGVGMGVCARHEFVLPNGVGDLQAGERYSNMDYIFASFMRHIDTALRKIISYDIVCQWIKKLLERLAKLPSLVRLQLALGLVRFAIPKMHIKGHLILCQILFSLMLILGSGMTDGEGIERPWSMIGGLSGSTRVSALLRRRLDKAHAELAVQEEAFQQLTIGHADRVPDWKKQVDDFETDNTNSNPYESKSTGLSEAAVRKLYEEEEAIREKAGVLPIHDVSPTEFVIAMLDVEADQRRVRALADLRKSRRSAEGVSLKQQRRKLNRSIKRIRTLQATYMPAALQRLDSLKISQETLAERVPLLPPSALSTLEHQNGGCKDGLVEIERGLRDAQCRSALTALQLQLHVKSRLLTYKKNNSRAQTMNTRSRTLVDQNERKVLLCSEKYQTAWKALTLIAGGADKISWRKLEKADIRCMEEPEDVLRREGIRRREEQAARNRDLGLQQAGLPPLPRPTEEMDNSEDEDGEDQRAEDLSSAHPDRQMAAREANALFKHGESRRNMSWIWTNAGDSAEAVEEGL</sequence>
<evidence type="ECO:0000256" key="1">
    <source>
        <dbReference type="SAM" id="MobiDB-lite"/>
    </source>
</evidence>
<proteinExistence type="predicted"/>
<comment type="caution">
    <text evidence="2">The sequence shown here is derived from an EMBL/GenBank/DDBJ whole genome shotgun (WGS) entry which is preliminary data.</text>
</comment>
<dbReference type="InterPro" id="IPR040521">
    <property type="entry name" value="KDZ"/>
</dbReference>
<feature type="compositionally biased region" description="Basic and acidic residues" evidence="1">
    <location>
        <begin position="456"/>
        <end position="470"/>
    </location>
</feature>
<keyword evidence="3" id="KW-1185">Reference proteome</keyword>
<dbReference type="AlphaFoldDB" id="A0A8H6SRK1"/>
<dbReference type="OrthoDB" id="3257768at2759"/>
<feature type="compositionally biased region" description="Basic and acidic residues" evidence="1">
    <location>
        <begin position="498"/>
        <end position="514"/>
    </location>
</feature>
<feature type="region of interest" description="Disordered" evidence="1">
    <location>
        <begin position="456"/>
        <end position="523"/>
    </location>
</feature>
<evidence type="ECO:0000313" key="2">
    <source>
        <dbReference type="EMBL" id="KAF7304206.1"/>
    </source>
</evidence>
<reference evidence="2" key="1">
    <citation type="submission" date="2020-05" db="EMBL/GenBank/DDBJ databases">
        <title>Mycena genomes resolve the evolution of fungal bioluminescence.</title>
        <authorList>
            <person name="Tsai I.J."/>
        </authorList>
    </citation>
    <scope>NUCLEOTIDE SEQUENCE</scope>
    <source>
        <strain evidence="2">171206Taipei</strain>
    </source>
</reference>
<evidence type="ECO:0000313" key="3">
    <source>
        <dbReference type="Proteomes" id="UP000636479"/>
    </source>
</evidence>
<protein>
    <submittedName>
        <fullName evidence="2">CxC2 domain-containing protein</fullName>
    </submittedName>
</protein>
<dbReference type="Proteomes" id="UP000636479">
    <property type="component" value="Unassembled WGS sequence"/>
</dbReference>
<accession>A0A8H6SRK1</accession>
<feature type="compositionally biased region" description="Acidic residues" evidence="1">
    <location>
        <begin position="487"/>
        <end position="497"/>
    </location>
</feature>